<dbReference type="CDD" id="cd00383">
    <property type="entry name" value="trans_reg_C"/>
    <property type="match status" value="1"/>
</dbReference>
<reference evidence="4 5" key="1">
    <citation type="submission" date="2019-03" db="EMBL/GenBank/DDBJ databases">
        <title>Genomic Encyclopedia of Type Strains, Phase IV (KMG-IV): sequencing the most valuable type-strain genomes for metagenomic binning, comparative biology and taxonomic classification.</title>
        <authorList>
            <person name="Goeker M."/>
        </authorList>
    </citation>
    <scope>NUCLEOTIDE SEQUENCE [LARGE SCALE GENOMIC DNA]</scope>
    <source>
        <strain evidence="4 5">DSM 28559</strain>
    </source>
</reference>
<comment type="caution">
    <text evidence="4">The sequence shown here is derived from an EMBL/GenBank/DDBJ whole genome shotgun (WGS) entry which is preliminary data.</text>
</comment>
<sequence>MSAILLADQWMPPELRLEDHLNSLGYQVTSVSEAELVNMVKMHPFDMIIWAVGSLGDSEKKIFDELRLFSDVPVLGIRMKGISEPEAEDEKKWLDTVVEVPVDSEKLKECMIYYLREAYRRSHDMRLYQYKSLKISNGSIKKAEINQRALDLTVKEYMILSLLMRHRNRIYTKASLYEAVWRQPYTGDDNAVKIHISNLRSKLKKADPKTRYIETVWGQGYRMGAVAKEDE</sequence>
<dbReference type="AlphaFoldDB" id="A0A4V2SDS8"/>
<dbReference type="GO" id="GO:0000156">
    <property type="term" value="F:phosphorelay response regulator activity"/>
    <property type="evidence" value="ECO:0007669"/>
    <property type="project" value="TreeGrafter"/>
</dbReference>
<evidence type="ECO:0000256" key="2">
    <source>
        <dbReference type="PROSITE-ProRule" id="PRU01091"/>
    </source>
</evidence>
<keyword evidence="5" id="KW-1185">Reference proteome</keyword>
<dbReference type="PANTHER" id="PTHR48111">
    <property type="entry name" value="REGULATOR OF RPOS"/>
    <property type="match status" value="1"/>
</dbReference>
<feature type="domain" description="OmpR/PhoB-type" evidence="3">
    <location>
        <begin position="116"/>
        <end position="225"/>
    </location>
</feature>
<evidence type="ECO:0000256" key="1">
    <source>
        <dbReference type="ARBA" id="ARBA00023125"/>
    </source>
</evidence>
<evidence type="ECO:0000259" key="3">
    <source>
        <dbReference type="PROSITE" id="PS51755"/>
    </source>
</evidence>
<accession>A0A4V2SDS8</accession>
<keyword evidence="1 2" id="KW-0238">DNA-binding</keyword>
<dbReference type="GO" id="GO:0000976">
    <property type="term" value="F:transcription cis-regulatory region binding"/>
    <property type="evidence" value="ECO:0007669"/>
    <property type="project" value="TreeGrafter"/>
</dbReference>
<dbReference type="InterPro" id="IPR036388">
    <property type="entry name" value="WH-like_DNA-bd_sf"/>
</dbReference>
<protein>
    <submittedName>
        <fullName evidence="4">DNA-binding response OmpR family regulator</fullName>
    </submittedName>
</protein>
<dbReference type="GO" id="GO:0032993">
    <property type="term" value="C:protein-DNA complex"/>
    <property type="evidence" value="ECO:0007669"/>
    <property type="project" value="TreeGrafter"/>
</dbReference>
<dbReference type="OrthoDB" id="9790442at2"/>
<dbReference type="Pfam" id="PF00486">
    <property type="entry name" value="Trans_reg_C"/>
    <property type="match status" value="1"/>
</dbReference>
<feature type="DNA-binding region" description="OmpR/PhoB-type" evidence="2">
    <location>
        <begin position="116"/>
        <end position="225"/>
    </location>
</feature>
<dbReference type="InterPro" id="IPR001867">
    <property type="entry name" value="OmpR/PhoB-type_DNA-bd"/>
</dbReference>
<dbReference type="EMBL" id="SLXA01000004">
    <property type="protein sequence ID" value="TCO85038.1"/>
    <property type="molecule type" value="Genomic_DNA"/>
</dbReference>
<proteinExistence type="predicted"/>
<dbReference type="InterPro" id="IPR016032">
    <property type="entry name" value="Sig_transdc_resp-reg_C-effctor"/>
</dbReference>
<dbReference type="GO" id="GO:0006355">
    <property type="term" value="P:regulation of DNA-templated transcription"/>
    <property type="evidence" value="ECO:0007669"/>
    <property type="project" value="InterPro"/>
</dbReference>
<dbReference type="RefSeq" id="WP_132090292.1">
    <property type="nucleotide sequence ID" value="NZ_JANKAQ010000004.1"/>
</dbReference>
<dbReference type="GO" id="GO:0005829">
    <property type="term" value="C:cytosol"/>
    <property type="evidence" value="ECO:0007669"/>
    <property type="project" value="TreeGrafter"/>
</dbReference>
<dbReference type="Gene3D" id="1.10.10.10">
    <property type="entry name" value="Winged helix-like DNA-binding domain superfamily/Winged helix DNA-binding domain"/>
    <property type="match status" value="1"/>
</dbReference>
<dbReference type="PROSITE" id="PS51755">
    <property type="entry name" value="OMPR_PHOB"/>
    <property type="match status" value="1"/>
</dbReference>
<evidence type="ECO:0000313" key="5">
    <source>
        <dbReference type="Proteomes" id="UP000295711"/>
    </source>
</evidence>
<name>A0A4V2SDS8_9FIRM</name>
<dbReference type="Proteomes" id="UP000295711">
    <property type="component" value="Unassembled WGS sequence"/>
</dbReference>
<dbReference type="PANTHER" id="PTHR48111:SF26">
    <property type="entry name" value="STAGE 0 SPORULATION PROTEIN A HOMOLOG"/>
    <property type="match status" value="1"/>
</dbReference>
<dbReference type="SMART" id="SM00862">
    <property type="entry name" value="Trans_reg_C"/>
    <property type="match status" value="1"/>
</dbReference>
<gene>
    <name evidence="4" type="ORF">EV212_10491</name>
</gene>
<dbReference type="SUPFAM" id="SSF46894">
    <property type="entry name" value="C-terminal effector domain of the bipartite response regulators"/>
    <property type="match status" value="1"/>
</dbReference>
<evidence type="ECO:0000313" key="4">
    <source>
        <dbReference type="EMBL" id="TCO85038.1"/>
    </source>
</evidence>
<dbReference type="InterPro" id="IPR039420">
    <property type="entry name" value="WalR-like"/>
</dbReference>
<organism evidence="4 5">
    <name type="scientific">Frisingicoccus caecimuris</name>
    <dbReference type="NCBI Taxonomy" id="1796636"/>
    <lineage>
        <taxon>Bacteria</taxon>
        <taxon>Bacillati</taxon>
        <taxon>Bacillota</taxon>
        <taxon>Clostridia</taxon>
        <taxon>Lachnospirales</taxon>
        <taxon>Lachnospiraceae</taxon>
        <taxon>Frisingicoccus</taxon>
    </lineage>
</organism>